<dbReference type="GO" id="GO:0003677">
    <property type="term" value="F:DNA binding"/>
    <property type="evidence" value="ECO:0007669"/>
    <property type="project" value="UniProtKB-KW"/>
</dbReference>
<dbReference type="Proteomes" id="UP000216225">
    <property type="component" value="Unassembled WGS sequence"/>
</dbReference>
<dbReference type="Pfam" id="PF01614">
    <property type="entry name" value="IclR_C"/>
    <property type="match status" value="1"/>
</dbReference>
<evidence type="ECO:0000313" key="6">
    <source>
        <dbReference type="EMBL" id="RKJ95143.1"/>
    </source>
</evidence>
<dbReference type="InterPro" id="IPR029016">
    <property type="entry name" value="GAF-like_dom_sf"/>
</dbReference>
<accession>A0A3R7EC62</accession>
<evidence type="ECO:0000256" key="1">
    <source>
        <dbReference type="ARBA" id="ARBA00023015"/>
    </source>
</evidence>
<dbReference type="SMART" id="SM00346">
    <property type="entry name" value="HTH_ICLR"/>
    <property type="match status" value="1"/>
</dbReference>
<dbReference type="InterPro" id="IPR005471">
    <property type="entry name" value="Tscrpt_reg_IclR_N"/>
</dbReference>
<keyword evidence="2" id="KW-0238">DNA-binding</keyword>
<dbReference type="GO" id="GO:0003700">
    <property type="term" value="F:DNA-binding transcription factor activity"/>
    <property type="evidence" value="ECO:0007669"/>
    <property type="project" value="TreeGrafter"/>
</dbReference>
<dbReference type="SUPFAM" id="SSF46785">
    <property type="entry name" value="Winged helix' DNA-binding domain"/>
    <property type="match status" value="1"/>
</dbReference>
<sequence length="260" mass="28131">MSSSSSATQTLERGLQLLRAFRAERTPLTNAELVRRTGFSRSSVSRLTATLVQLGYIRRVAGGPEFELAPGGFRIGYAYARTNPVTQRVHPLMQGLADRLHVSVALAVPDGLDMLYIAYRASAQVATLRLDVGSLLPMGRTAIGRAWLWGLPSQQRERYVAAILEAAGSDAPQVRQRLDDAFADLDATGVCMAVSEYQHNAYGIALPLRVGRAGTLMAMNCGAVGLALDDVGALRQRIEPELKDAAREVEALLRDLDAEP</sequence>
<evidence type="ECO:0000259" key="5">
    <source>
        <dbReference type="PROSITE" id="PS51078"/>
    </source>
</evidence>
<dbReference type="Gene3D" id="1.10.10.10">
    <property type="entry name" value="Winged helix-like DNA-binding domain superfamily/Winged helix DNA-binding domain"/>
    <property type="match status" value="1"/>
</dbReference>
<dbReference type="InterPro" id="IPR036390">
    <property type="entry name" value="WH_DNA-bd_sf"/>
</dbReference>
<feature type="domain" description="IclR-ED" evidence="5">
    <location>
        <begin position="71"/>
        <end position="255"/>
    </location>
</feature>
<dbReference type="PROSITE" id="PS51077">
    <property type="entry name" value="HTH_ICLR"/>
    <property type="match status" value="1"/>
</dbReference>
<proteinExistence type="predicted"/>
<dbReference type="EMBL" id="NKDB02000004">
    <property type="protein sequence ID" value="RKJ95143.1"/>
    <property type="molecule type" value="Genomic_DNA"/>
</dbReference>
<comment type="caution">
    <text evidence="6">The sequence shown here is derived from an EMBL/GenBank/DDBJ whole genome shotgun (WGS) entry which is preliminary data.</text>
</comment>
<dbReference type="RefSeq" id="WP_094437652.1">
    <property type="nucleotide sequence ID" value="NZ_NKDB02000004.1"/>
</dbReference>
<keyword evidence="3" id="KW-0804">Transcription</keyword>
<dbReference type="InterPro" id="IPR036388">
    <property type="entry name" value="WH-like_DNA-bd_sf"/>
</dbReference>
<feature type="domain" description="HTH iclR-type" evidence="4">
    <location>
        <begin position="8"/>
        <end position="70"/>
    </location>
</feature>
<dbReference type="InterPro" id="IPR050707">
    <property type="entry name" value="HTH_MetabolicPath_Reg"/>
</dbReference>
<dbReference type="Gene3D" id="3.30.450.40">
    <property type="match status" value="1"/>
</dbReference>
<dbReference type="PANTHER" id="PTHR30136:SF33">
    <property type="entry name" value="TRANSCRIPTIONAL REGULATORY PROTEIN"/>
    <property type="match status" value="1"/>
</dbReference>
<evidence type="ECO:0000313" key="7">
    <source>
        <dbReference type="Proteomes" id="UP000216225"/>
    </source>
</evidence>
<dbReference type="AlphaFoldDB" id="A0A3R7EC62"/>
<gene>
    <name evidence="6" type="ORF">CE154_018740</name>
</gene>
<evidence type="ECO:0000256" key="2">
    <source>
        <dbReference type="ARBA" id="ARBA00023125"/>
    </source>
</evidence>
<name>A0A3R7EC62_9BURK</name>
<evidence type="ECO:0000256" key="3">
    <source>
        <dbReference type="ARBA" id="ARBA00023163"/>
    </source>
</evidence>
<reference evidence="6 7" key="1">
    <citation type="submission" date="2018-09" db="EMBL/GenBank/DDBJ databases">
        <title>Genome comparison of Alicycliphilus sp. BQ1, a polyurethanolytic bacterium, with its closest phylogenetic relatives Alicycliphilus denitrificans BC and K601, unable to attack polyurethane.</title>
        <authorList>
            <person name="Loza-Tavera H."/>
            <person name="Lozano L."/>
            <person name="Cevallos M."/>
            <person name="Maya-Lucas O."/>
            <person name="Garcia-Mena J."/>
            <person name="Hernandez J."/>
        </authorList>
    </citation>
    <scope>NUCLEOTIDE SEQUENCE [LARGE SCALE GENOMIC DNA]</scope>
    <source>
        <strain evidence="6 7">BQ1</strain>
    </source>
</reference>
<evidence type="ECO:0000259" key="4">
    <source>
        <dbReference type="PROSITE" id="PS51077"/>
    </source>
</evidence>
<dbReference type="PROSITE" id="PS51078">
    <property type="entry name" value="ICLR_ED"/>
    <property type="match status" value="1"/>
</dbReference>
<dbReference type="PANTHER" id="PTHR30136">
    <property type="entry name" value="HELIX-TURN-HELIX TRANSCRIPTIONAL REGULATOR, ICLR FAMILY"/>
    <property type="match status" value="1"/>
</dbReference>
<organism evidence="6 7">
    <name type="scientific">Alicycliphilus denitrificans</name>
    <dbReference type="NCBI Taxonomy" id="179636"/>
    <lineage>
        <taxon>Bacteria</taxon>
        <taxon>Pseudomonadati</taxon>
        <taxon>Pseudomonadota</taxon>
        <taxon>Betaproteobacteria</taxon>
        <taxon>Burkholderiales</taxon>
        <taxon>Comamonadaceae</taxon>
        <taxon>Alicycliphilus</taxon>
    </lineage>
</organism>
<dbReference type="Pfam" id="PF09339">
    <property type="entry name" value="HTH_IclR"/>
    <property type="match status" value="1"/>
</dbReference>
<dbReference type="SUPFAM" id="SSF55781">
    <property type="entry name" value="GAF domain-like"/>
    <property type="match status" value="1"/>
</dbReference>
<keyword evidence="1" id="KW-0805">Transcription regulation</keyword>
<dbReference type="InterPro" id="IPR014757">
    <property type="entry name" value="Tscrpt_reg_IclR_C"/>
</dbReference>
<protein>
    <submittedName>
        <fullName evidence="6">IclR family transcriptional regulator</fullName>
    </submittedName>
</protein>
<dbReference type="GO" id="GO:0045892">
    <property type="term" value="P:negative regulation of DNA-templated transcription"/>
    <property type="evidence" value="ECO:0007669"/>
    <property type="project" value="TreeGrafter"/>
</dbReference>